<evidence type="ECO:0000313" key="3">
    <source>
        <dbReference type="EMBL" id="TWJ02568.1"/>
    </source>
</evidence>
<dbReference type="Proteomes" id="UP000317010">
    <property type="component" value="Unassembled WGS sequence"/>
</dbReference>
<accession>A0A562U9T7</accession>
<dbReference type="OrthoDB" id="129627at2"/>
<dbReference type="Pfam" id="PF22570">
    <property type="entry name" value="LiaF-TM"/>
    <property type="match status" value="1"/>
</dbReference>
<comment type="caution">
    <text evidence="3">The sequence shown here is derived from an EMBL/GenBank/DDBJ whole genome shotgun (WGS) entry which is preliminary data.</text>
</comment>
<name>A0A562U9T7_9SPHI</name>
<protein>
    <recommendedName>
        <fullName evidence="2">LiaF transmembrane domain-containing protein</fullName>
    </recommendedName>
</protein>
<feature type="transmembrane region" description="Helical" evidence="1">
    <location>
        <begin position="36"/>
        <end position="54"/>
    </location>
</feature>
<feature type="transmembrane region" description="Helical" evidence="1">
    <location>
        <begin position="66"/>
        <end position="83"/>
    </location>
</feature>
<organism evidence="3 4">
    <name type="scientific">Mucilaginibacter frigoritolerans</name>
    <dbReference type="NCBI Taxonomy" id="652788"/>
    <lineage>
        <taxon>Bacteria</taxon>
        <taxon>Pseudomonadati</taxon>
        <taxon>Bacteroidota</taxon>
        <taxon>Sphingobacteriia</taxon>
        <taxon>Sphingobacteriales</taxon>
        <taxon>Sphingobacteriaceae</taxon>
        <taxon>Mucilaginibacter</taxon>
    </lineage>
</organism>
<dbReference type="InterPro" id="IPR054331">
    <property type="entry name" value="LiaF_TM"/>
</dbReference>
<evidence type="ECO:0000313" key="4">
    <source>
        <dbReference type="Proteomes" id="UP000317010"/>
    </source>
</evidence>
<gene>
    <name evidence="3" type="ORF">JN11_01541</name>
</gene>
<reference evidence="3 4" key="1">
    <citation type="submission" date="2019-07" db="EMBL/GenBank/DDBJ databases">
        <title>Genomic Encyclopedia of Archaeal and Bacterial Type Strains, Phase II (KMG-II): from individual species to whole genera.</title>
        <authorList>
            <person name="Goeker M."/>
        </authorList>
    </citation>
    <scope>NUCLEOTIDE SEQUENCE [LARGE SCALE GENOMIC DNA]</scope>
    <source>
        <strain evidence="3 4">ATCC BAA-1854</strain>
    </source>
</reference>
<keyword evidence="1" id="KW-0472">Membrane</keyword>
<feature type="transmembrane region" description="Helical" evidence="1">
    <location>
        <begin position="89"/>
        <end position="104"/>
    </location>
</feature>
<evidence type="ECO:0000256" key="1">
    <source>
        <dbReference type="SAM" id="Phobius"/>
    </source>
</evidence>
<dbReference type="AlphaFoldDB" id="A0A562U9T7"/>
<proteinExistence type="predicted"/>
<keyword evidence="4" id="KW-1185">Reference proteome</keyword>
<feature type="domain" description="LiaF transmembrane" evidence="2">
    <location>
        <begin position="17"/>
        <end position="109"/>
    </location>
</feature>
<keyword evidence="1" id="KW-0812">Transmembrane</keyword>
<feature type="transmembrane region" description="Helical" evidence="1">
    <location>
        <begin position="12"/>
        <end position="30"/>
    </location>
</feature>
<sequence length="124" mass="14682">MTTLTDIPNKTNRKTLAGIIILIIGSVLLINQLDIFFFPHWLFSWPMWMIGYGFYMGYKYNFKKPFWIWVTVLGFAFLVTQNIDNAGRFMWPISIIGVGTWMVLKHNNKYKDEPYQANNKYTEI</sequence>
<dbReference type="RefSeq" id="WP_144911276.1">
    <property type="nucleotide sequence ID" value="NZ_VLLI01000003.1"/>
</dbReference>
<evidence type="ECO:0000259" key="2">
    <source>
        <dbReference type="Pfam" id="PF22570"/>
    </source>
</evidence>
<dbReference type="EMBL" id="VLLI01000003">
    <property type="protein sequence ID" value="TWJ02568.1"/>
    <property type="molecule type" value="Genomic_DNA"/>
</dbReference>
<keyword evidence="1" id="KW-1133">Transmembrane helix</keyword>